<dbReference type="AlphaFoldDB" id="A0A914AKZ8"/>
<feature type="domain" description="Coiled-coil SMC6 And NSE5 INteracting (CANIN)" evidence="3">
    <location>
        <begin position="144"/>
        <end position="462"/>
    </location>
</feature>
<evidence type="ECO:0000259" key="3">
    <source>
        <dbReference type="Pfam" id="PF14816"/>
    </source>
</evidence>
<keyword evidence="5" id="KW-1185">Reference proteome</keyword>
<dbReference type="GeneID" id="119734777"/>
<feature type="region of interest" description="Disordered" evidence="2">
    <location>
        <begin position="1"/>
        <end position="23"/>
    </location>
</feature>
<accession>A0A914AKZ8</accession>
<dbReference type="EnsemblMetazoa" id="XM_038208330.1">
    <property type="protein sequence ID" value="XP_038064258.1"/>
    <property type="gene ID" value="LOC119734777"/>
</dbReference>
<protein>
    <recommendedName>
        <fullName evidence="3">Coiled-coil SMC6 And NSE5 INteracting (CANIN) domain-containing protein</fullName>
    </recommendedName>
</protein>
<dbReference type="OMA" id="ENCKDEP"/>
<organism evidence="4 5">
    <name type="scientific">Patiria miniata</name>
    <name type="common">Bat star</name>
    <name type="synonym">Asterina miniata</name>
    <dbReference type="NCBI Taxonomy" id="46514"/>
    <lineage>
        <taxon>Eukaryota</taxon>
        <taxon>Metazoa</taxon>
        <taxon>Echinodermata</taxon>
        <taxon>Eleutherozoa</taxon>
        <taxon>Asterozoa</taxon>
        <taxon>Asteroidea</taxon>
        <taxon>Valvatacea</taxon>
        <taxon>Valvatida</taxon>
        <taxon>Asterinidae</taxon>
        <taxon>Patiria</taxon>
    </lineage>
</organism>
<sequence length="584" mass="66212">MMDGSLAALSDMASQDEDDDSDDNFLYVQPAALKETSLPSRFKEDPSEMRIAPKTDDLEQVESTYSNPSFGTVKQLKYSLDCIVQTNSIQDHKDTQLTNLHESLRHGIVEGGITKMAEDDEREEEDRDFKPNQGQGREFGGESTALESRNLENVPLLPEHEKTLQQYALQNESIATLHPGEDIFCNADIGKLFTFPVGLSLFEANAMEKLVMTSSPDELKELLMSRLILDMYTGKKCPDPVMLWLLQLLSICDSELVAGMIFDTMWSLMNSCQHLLHNAKPWCPILQDIAAIFVNYGARLDSMLPPSLFQSNFIFEDISARYGQDKKKSEIPGCETKPNCLPGYNLQQVIKIITQCLLTHERNPSLHEDDLISLAYMVCKISLDKQLVRCPVQVDIQHCIAAILNCFQDHTWNTQARTLCRKLALCSDHHHNLVHLVRLMRTGTQRGKTLCPMLSCTVLKKLTRTSLVLELQCTRNIQAFKVSDLIPLLAACKPRSKIDTDYYQLHSLITLVELAVGYDREMYQATDKEALARVVILLRDMAGDIRESHRHLCRTQVKDLMIRIASELTYLEQTLTRKQHASTD</sequence>
<dbReference type="OrthoDB" id="6158547at2759"/>
<dbReference type="Proteomes" id="UP000887568">
    <property type="component" value="Unplaced"/>
</dbReference>
<evidence type="ECO:0000313" key="5">
    <source>
        <dbReference type="Proteomes" id="UP000887568"/>
    </source>
</evidence>
<comment type="similarity">
    <text evidence="1">Belongs to the FAM178 family.</text>
</comment>
<dbReference type="InterPro" id="IPR026161">
    <property type="entry name" value="FAM178"/>
</dbReference>
<dbReference type="InterPro" id="IPR044276">
    <property type="entry name" value="CANIN_dom"/>
</dbReference>
<dbReference type="RefSeq" id="XP_038064258.1">
    <property type="nucleotide sequence ID" value="XM_038208330.1"/>
</dbReference>
<evidence type="ECO:0000313" key="4">
    <source>
        <dbReference type="EnsemblMetazoa" id="XP_038064258.1"/>
    </source>
</evidence>
<dbReference type="Pfam" id="PF14816">
    <property type="entry name" value="CANIN"/>
    <property type="match status" value="1"/>
</dbReference>
<feature type="compositionally biased region" description="Acidic residues" evidence="2">
    <location>
        <begin position="14"/>
        <end position="23"/>
    </location>
</feature>
<name>A0A914AKZ8_PATMI</name>
<feature type="region of interest" description="Disordered" evidence="2">
    <location>
        <begin position="117"/>
        <end position="147"/>
    </location>
</feature>
<proteinExistence type="inferred from homology"/>
<evidence type="ECO:0000256" key="2">
    <source>
        <dbReference type="SAM" id="MobiDB-lite"/>
    </source>
</evidence>
<evidence type="ECO:0000256" key="1">
    <source>
        <dbReference type="ARBA" id="ARBA00010311"/>
    </source>
</evidence>
<reference evidence="4" key="1">
    <citation type="submission" date="2022-11" db="UniProtKB">
        <authorList>
            <consortium name="EnsemblMetazoa"/>
        </authorList>
    </citation>
    <scope>IDENTIFICATION</scope>
</reference>
<dbReference type="PANTHER" id="PTHR16046">
    <property type="entry name" value="SMC5-SMC6 COMPLEX LOCALIZATION FACTOR 2"/>
    <property type="match status" value="1"/>
</dbReference>
<dbReference type="PANTHER" id="PTHR16046:SF9">
    <property type="entry name" value="SMC5-SMC6 COMPLEX LOCALIZATION FACTOR PROTEIN 2"/>
    <property type="match status" value="1"/>
</dbReference>